<dbReference type="GeneID" id="33560708"/>
<sequence length="368" mass="40513">MLVYNVHTPSKTFALASKDGEGYDQLIDRVCSKGGIGQDDVAAVKARKDGAGLVYEHEGSRWALEDDGDLAIFQSRFPASSTQSATLHLTGPHPRAHFALEPPVETKRPTASSALKKKVQSKSGTSPEKSQQQQQQQSRATSNGQFVHTIHGNFVDATGDIMPRPRNIASIAPELPDYEHEFAKYEKTIGHTADGAVISKPKSIMSTRSRKSKWGEEDPEPWWDIHRQRWMDFHANNGVRTVVGKAGGVDNVRMLLKPGYSKVYVSRSFAIKHGLVHDKYSMGAAGYTGIKILGPISITVGSRTAEHQAMINEEQHFDVVLGRLWVEKMAVKVDPLDQTSLTYMDSGEVIPCDLVVLKDPQGNLITIT</sequence>
<comment type="caution">
    <text evidence="2">The sequence shown here is derived from an EMBL/GenBank/DDBJ whole genome shotgun (WGS) entry which is preliminary data.</text>
</comment>
<dbReference type="OrthoDB" id="6600758at2759"/>
<dbReference type="InParanoid" id="A0A1Y1UA75"/>
<accession>A0A1Y1UA75</accession>
<reference evidence="2 3" key="1">
    <citation type="submission" date="2017-03" db="EMBL/GenBank/DDBJ databases">
        <title>Widespread Adenine N6-methylation of Active Genes in Fungi.</title>
        <authorList>
            <consortium name="DOE Joint Genome Institute"/>
            <person name="Mondo S.J."/>
            <person name="Dannebaum R.O."/>
            <person name="Kuo R.C."/>
            <person name="Louie K.B."/>
            <person name="Bewick A.J."/>
            <person name="Labutti K."/>
            <person name="Haridas S."/>
            <person name="Kuo A."/>
            <person name="Salamov A."/>
            <person name="Ahrendt S.R."/>
            <person name="Lau R."/>
            <person name="Bowen B.P."/>
            <person name="Lipzen A."/>
            <person name="Sullivan W."/>
            <person name="Andreopoulos W.B."/>
            <person name="Clum A."/>
            <person name="Lindquist E."/>
            <person name="Daum C."/>
            <person name="Northen T.R."/>
            <person name="Ramamoorthy G."/>
            <person name="Schmitz R.J."/>
            <person name="Gryganskyi A."/>
            <person name="Culley D."/>
            <person name="Magnuson J."/>
            <person name="James T.Y."/>
            <person name="O'Malley M.A."/>
            <person name="Stajich J.E."/>
            <person name="Spatafora J.W."/>
            <person name="Visel A."/>
            <person name="Grigoriev I.V."/>
        </authorList>
    </citation>
    <scope>NUCLEOTIDE SEQUENCE [LARGE SCALE GENOMIC DNA]</scope>
    <source>
        <strain evidence="2 3">NRRL Y-17943</strain>
    </source>
</reference>
<dbReference type="EMBL" id="NBSH01000012">
    <property type="protein sequence ID" value="ORX34933.1"/>
    <property type="molecule type" value="Genomic_DNA"/>
</dbReference>
<feature type="compositionally biased region" description="Polar residues" evidence="1">
    <location>
        <begin position="121"/>
        <end position="130"/>
    </location>
</feature>
<dbReference type="Proteomes" id="UP000193218">
    <property type="component" value="Unassembled WGS sequence"/>
</dbReference>
<keyword evidence="3" id="KW-1185">Reference proteome</keyword>
<name>A0A1Y1UA75_9TREE</name>
<proteinExistence type="predicted"/>
<dbReference type="RefSeq" id="XP_021869149.1">
    <property type="nucleotide sequence ID" value="XM_022018899.1"/>
</dbReference>
<organism evidence="2 3">
    <name type="scientific">Kockovaella imperatae</name>
    <dbReference type="NCBI Taxonomy" id="4999"/>
    <lineage>
        <taxon>Eukaryota</taxon>
        <taxon>Fungi</taxon>
        <taxon>Dikarya</taxon>
        <taxon>Basidiomycota</taxon>
        <taxon>Agaricomycotina</taxon>
        <taxon>Tremellomycetes</taxon>
        <taxon>Tremellales</taxon>
        <taxon>Cuniculitremaceae</taxon>
        <taxon>Kockovaella</taxon>
    </lineage>
</organism>
<evidence type="ECO:0000313" key="2">
    <source>
        <dbReference type="EMBL" id="ORX34933.1"/>
    </source>
</evidence>
<gene>
    <name evidence="2" type="ORF">BD324DRAFT_662036</name>
</gene>
<evidence type="ECO:0000256" key="1">
    <source>
        <dbReference type="SAM" id="MobiDB-lite"/>
    </source>
</evidence>
<dbReference type="InterPro" id="IPR021109">
    <property type="entry name" value="Peptidase_aspartic_dom_sf"/>
</dbReference>
<protein>
    <submittedName>
        <fullName evidence="2">Uncharacterized protein</fullName>
    </submittedName>
</protein>
<evidence type="ECO:0000313" key="3">
    <source>
        <dbReference type="Proteomes" id="UP000193218"/>
    </source>
</evidence>
<dbReference type="AlphaFoldDB" id="A0A1Y1UA75"/>
<dbReference type="Gene3D" id="2.40.70.10">
    <property type="entry name" value="Acid Proteases"/>
    <property type="match status" value="1"/>
</dbReference>
<feature type="region of interest" description="Disordered" evidence="1">
    <location>
        <begin position="83"/>
        <end position="145"/>
    </location>
</feature>